<feature type="domain" description="Protein kinase" evidence="13">
    <location>
        <begin position="15"/>
        <end position="279"/>
    </location>
</feature>
<evidence type="ECO:0000256" key="9">
    <source>
        <dbReference type="ARBA" id="ARBA00023251"/>
    </source>
</evidence>
<feature type="transmembrane region" description="Helical" evidence="12">
    <location>
        <begin position="681"/>
        <end position="703"/>
    </location>
</feature>
<evidence type="ECO:0000256" key="5">
    <source>
        <dbReference type="ARBA" id="ARBA00022741"/>
    </source>
</evidence>
<evidence type="ECO:0000313" key="15">
    <source>
        <dbReference type="EMBL" id="MFC5912140.1"/>
    </source>
</evidence>
<dbReference type="InterPro" id="IPR011009">
    <property type="entry name" value="Kinase-like_dom_sf"/>
</dbReference>
<evidence type="ECO:0000256" key="3">
    <source>
        <dbReference type="ARBA" id="ARBA00022475"/>
    </source>
</evidence>
<evidence type="ECO:0000256" key="6">
    <source>
        <dbReference type="ARBA" id="ARBA00022840"/>
    </source>
</evidence>
<evidence type="ECO:0000256" key="7">
    <source>
        <dbReference type="ARBA" id="ARBA00022989"/>
    </source>
</evidence>
<comment type="caution">
    <text evidence="15">The sequence shown here is derived from an EMBL/GenBank/DDBJ whole genome shotgun (WGS) entry which is preliminary data.</text>
</comment>
<feature type="transmembrane region" description="Helical" evidence="12">
    <location>
        <begin position="416"/>
        <end position="435"/>
    </location>
</feature>
<dbReference type="PANTHER" id="PTHR42718">
    <property type="entry name" value="MAJOR FACILITATOR SUPERFAMILY MULTIDRUG TRANSPORTER MFSC"/>
    <property type="match status" value="1"/>
</dbReference>
<evidence type="ECO:0000256" key="8">
    <source>
        <dbReference type="ARBA" id="ARBA00023136"/>
    </source>
</evidence>
<dbReference type="Pfam" id="PF00069">
    <property type="entry name" value="Pkinase"/>
    <property type="match status" value="1"/>
</dbReference>
<feature type="binding site" evidence="10">
    <location>
        <position position="43"/>
    </location>
    <ligand>
        <name>ATP</name>
        <dbReference type="ChEBI" id="CHEBI:30616"/>
    </ligand>
</feature>
<gene>
    <name evidence="15" type="ORF">ACFP1B_01610</name>
</gene>
<keyword evidence="4 12" id="KW-0812">Transmembrane</keyword>
<evidence type="ECO:0000256" key="2">
    <source>
        <dbReference type="ARBA" id="ARBA00022448"/>
    </source>
</evidence>
<feature type="transmembrane region" description="Helical" evidence="12">
    <location>
        <begin position="715"/>
        <end position="733"/>
    </location>
</feature>
<keyword evidence="9" id="KW-0046">Antibiotic resistance</keyword>
<dbReference type="InterPro" id="IPR000719">
    <property type="entry name" value="Prot_kinase_dom"/>
</dbReference>
<keyword evidence="15" id="KW-0723">Serine/threonine-protein kinase</keyword>
<feature type="transmembrane region" description="Helical" evidence="12">
    <location>
        <begin position="739"/>
        <end position="762"/>
    </location>
</feature>
<keyword evidence="15" id="KW-0418">Kinase</keyword>
<dbReference type="CDD" id="cd14014">
    <property type="entry name" value="STKc_PknB_like"/>
    <property type="match status" value="1"/>
</dbReference>
<evidence type="ECO:0000259" key="14">
    <source>
        <dbReference type="PROSITE" id="PS50850"/>
    </source>
</evidence>
<evidence type="ECO:0000256" key="11">
    <source>
        <dbReference type="SAM" id="MobiDB-lite"/>
    </source>
</evidence>
<keyword evidence="15" id="KW-0808">Transferase</keyword>
<feature type="transmembrane region" description="Helical" evidence="12">
    <location>
        <begin position="855"/>
        <end position="876"/>
    </location>
</feature>
<feature type="region of interest" description="Disordered" evidence="11">
    <location>
        <begin position="299"/>
        <end position="362"/>
    </location>
</feature>
<dbReference type="InterPro" id="IPR011701">
    <property type="entry name" value="MFS"/>
</dbReference>
<dbReference type="GO" id="GO:0004674">
    <property type="term" value="F:protein serine/threonine kinase activity"/>
    <property type="evidence" value="ECO:0007669"/>
    <property type="project" value="UniProtKB-KW"/>
</dbReference>
<evidence type="ECO:0000256" key="10">
    <source>
        <dbReference type="PROSITE-ProRule" id="PRU10141"/>
    </source>
</evidence>
<dbReference type="Gene3D" id="1.10.510.10">
    <property type="entry name" value="Transferase(Phosphotransferase) domain 1"/>
    <property type="match status" value="1"/>
</dbReference>
<dbReference type="EMBL" id="JBHSPU010000001">
    <property type="protein sequence ID" value="MFC5912140.1"/>
    <property type="molecule type" value="Genomic_DNA"/>
</dbReference>
<proteinExistence type="predicted"/>
<dbReference type="SUPFAM" id="SSF103473">
    <property type="entry name" value="MFS general substrate transporter"/>
    <property type="match status" value="1"/>
</dbReference>
<feature type="compositionally biased region" description="Low complexity" evidence="11">
    <location>
        <begin position="335"/>
        <end position="362"/>
    </location>
</feature>
<feature type="transmembrane region" description="Helical" evidence="12">
    <location>
        <begin position="774"/>
        <end position="793"/>
    </location>
</feature>
<dbReference type="Proteomes" id="UP001596200">
    <property type="component" value="Unassembled WGS sequence"/>
</dbReference>
<organism evidence="15 16">
    <name type="scientific">Streptomyces pulveraceus</name>
    <dbReference type="NCBI Taxonomy" id="68258"/>
    <lineage>
        <taxon>Bacteria</taxon>
        <taxon>Bacillati</taxon>
        <taxon>Actinomycetota</taxon>
        <taxon>Actinomycetes</taxon>
        <taxon>Kitasatosporales</taxon>
        <taxon>Streptomycetaceae</taxon>
        <taxon>Streptomyces</taxon>
    </lineage>
</organism>
<dbReference type="InterPro" id="IPR017441">
    <property type="entry name" value="Protein_kinase_ATP_BS"/>
</dbReference>
<feature type="transmembrane region" description="Helical" evidence="12">
    <location>
        <begin position="571"/>
        <end position="590"/>
    </location>
</feature>
<reference evidence="16" key="1">
    <citation type="journal article" date="2019" name="Int. J. Syst. Evol. Microbiol.">
        <title>The Global Catalogue of Microorganisms (GCM) 10K type strain sequencing project: providing services to taxonomists for standard genome sequencing and annotation.</title>
        <authorList>
            <consortium name="The Broad Institute Genomics Platform"/>
            <consortium name="The Broad Institute Genome Sequencing Center for Infectious Disease"/>
            <person name="Wu L."/>
            <person name="Ma J."/>
        </authorList>
    </citation>
    <scope>NUCLEOTIDE SEQUENCE [LARGE SCALE GENOMIC DNA]</scope>
    <source>
        <strain evidence="16">JCM 4147</strain>
    </source>
</reference>
<dbReference type="RefSeq" id="WP_344508586.1">
    <property type="nucleotide sequence ID" value="NZ_BAAATU010000007.1"/>
</dbReference>
<keyword evidence="3" id="KW-1003">Cell membrane</keyword>
<comment type="subcellular location">
    <subcellularLocation>
        <location evidence="1">Cell membrane</location>
        <topology evidence="1">Multi-pass membrane protein</topology>
    </subcellularLocation>
</comment>
<keyword evidence="6 10" id="KW-0067">ATP-binding</keyword>
<feature type="domain" description="Major facilitator superfamily (MFS) profile" evidence="14">
    <location>
        <begin position="381"/>
        <end position="878"/>
    </location>
</feature>
<feature type="transmembrane region" description="Helical" evidence="12">
    <location>
        <begin position="610"/>
        <end position="628"/>
    </location>
</feature>
<evidence type="ECO:0000256" key="4">
    <source>
        <dbReference type="ARBA" id="ARBA00022692"/>
    </source>
</evidence>
<dbReference type="PROSITE" id="PS00107">
    <property type="entry name" value="PROTEIN_KINASE_ATP"/>
    <property type="match status" value="1"/>
</dbReference>
<dbReference type="InterPro" id="IPR036259">
    <property type="entry name" value="MFS_trans_sf"/>
</dbReference>
<dbReference type="InterPro" id="IPR008271">
    <property type="entry name" value="Ser/Thr_kinase_AS"/>
</dbReference>
<keyword evidence="16" id="KW-1185">Reference proteome</keyword>
<keyword evidence="2" id="KW-0813">Transport</keyword>
<accession>A0ABW1GBE0</accession>
<evidence type="ECO:0000259" key="13">
    <source>
        <dbReference type="PROSITE" id="PS50011"/>
    </source>
</evidence>
<name>A0ABW1GBE0_9ACTN</name>
<dbReference type="SMART" id="SM00220">
    <property type="entry name" value="S_TKc"/>
    <property type="match status" value="1"/>
</dbReference>
<dbReference type="PROSITE" id="PS00108">
    <property type="entry name" value="PROTEIN_KINASE_ST"/>
    <property type="match status" value="1"/>
</dbReference>
<keyword evidence="5 10" id="KW-0547">Nucleotide-binding</keyword>
<sequence>MDQLITEDPPSIGPYRLIARLGAGGMGLVYLGRSEAGRTVAVKVVQAEYAQHPEFRRRFAREVAAARRVGGTWTAAVLDADTEARVPWVATQYIPGPDLTTVVAKDFGPLPEHSVRTLANRLATALESVHGAGLIHRDLKPSNVLVTVDGPRVIDFGIARAMDSLAGDSLHTRTGMLIGSPGFMSPEQVRGLELTPASDVFCLGAVLVYAATGRLLFGAAETGLNAHLFRIAEEEADLTGVPEPLVDLVRACLHKDAAQRPTPAEVAARTAAGQDGEWLPGTVLAQLGRHAAQLLDFAPETRTPRPDPRIPAQPGPSGQAGPVPPRPAYIPTTPAGPAGPAGQYPAAGSGAPPAGAGAAAGPAAPPFPAGVPAPHPMRWWGLGMASMAQLLVLIGTAVTNAAMPAIYVAMGLSSDSMRMLSTVYMLGFGVLLLLGGHLSDLLGRKRVFVIGSAGLAAACAIGGLAPSSGLLILANALQGMSAALLSSSALALVSAGFADPADPKERGRAFGIYAAVAGGGMAFGMFTGAWLTEGLSWRWSLYATAGLALLLTACAAPLLHDPHPVRTPARADVPGLLLGTAGLTALAFGFDRAQVVHDGAPAGAGGWTTPLTLVLLMGGALLLVAFVWRQAGSPGALVPARLLGDRNRMGSLLALLFLGLGLLVTFLILTRYLQVVLEYPVARSGTALLPMAAAAVIAATQVAARLCHRLAPRNLIVPGLLLTAAGLAVLTDIDADTAYTAQVLPGTLLIGFGAGLAFTPLFTTATNGIAPQDSGGTSAVVLAAQNVGGWAAWPLFGTVLASAVSARLSGASDIPAPLVAAAAAGVPFNGHNLPQSLSGALERVNAAVMDGYSAVLWWTVALTLLASLLAALMITARAPRR</sequence>
<evidence type="ECO:0000313" key="16">
    <source>
        <dbReference type="Proteomes" id="UP001596200"/>
    </source>
</evidence>
<feature type="transmembrane region" description="Helical" evidence="12">
    <location>
        <begin position="649"/>
        <end position="669"/>
    </location>
</feature>
<feature type="transmembrane region" description="Helical" evidence="12">
    <location>
        <begin position="387"/>
        <end position="410"/>
    </location>
</feature>
<dbReference type="PROSITE" id="PS50011">
    <property type="entry name" value="PROTEIN_KINASE_DOM"/>
    <property type="match status" value="1"/>
</dbReference>
<dbReference type="Gene3D" id="3.30.200.20">
    <property type="entry name" value="Phosphorylase Kinase, domain 1"/>
    <property type="match status" value="1"/>
</dbReference>
<dbReference type="SUPFAM" id="SSF56112">
    <property type="entry name" value="Protein kinase-like (PK-like)"/>
    <property type="match status" value="1"/>
</dbReference>
<dbReference type="Gene3D" id="1.20.1250.20">
    <property type="entry name" value="MFS general substrate transporter like domains"/>
    <property type="match status" value="1"/>
</dbReference>
<dbReference type="InterPro" id="IPR020846">
    <property type="entry name" value="MFS_dom"/>
</dbReference>
<dbReference type="PROSITE" id="PS50850">
    <property type="entry name" value="MFS"/>
    <property type="match status" value="1"/>
</dbReference>
<dbReference type="Pfam" id="PF07690">
    <property type="entry name" value="MFS_1"/>
    <property type="match status" value="1"/>
</dbReference>
<feature type="transmembrane region" description="Helical" evidence="12">
    <location>
        <begin position="447"/>
        <end position="474"/>
    </location>
</feature>
<keyword evidence="7 12" id="KW-1133">Transmembrane helix</keyword>
<keyword evidence="8 12" id="KW-0472">Membrane</keyword>
<dbReference type="PANTHER" id="PTHR42718:SF46">
    <property type="entry name" value="BLR6921 PROTEIN"/>
    <property type="match status" value="1"/>
</dbReference>
<feature type="transmembrane region" description="Helical" evidence="12">
    <location>
        <begin position="510"/>
        <end position="531"/>
    </location>
</feature>
<evidence type="ECO:0000256" key="1">
    <source>
        <dbReference type="ARBA" id="ARBA00004651"/>
    </source>
</evidence>
<feature type="transmembrane region" description="Helical" evidence="12">
    <location>
        <begin position="537"/>
        <end position="559"/>
    </location>
</feature>
<protein>
    <submittedName>
        <fullName evidence="15">Bifunctional serine/threonine protein kinase/MFS transporter</fullName>
    </submittedName>
</protein>
<evidence type="ECO:0000256" key="12">
    <source>
        <dbReference type="SAM" id="Phobius"/>
    </source>
</evidence>